<accession>A0A6J4PP38</accession>
<proteinExistence type="predicted"/>
<keyword evidence="2" id="KW-0067">ATP-binding</keyword>
<evidence type="ECO:0000256" key="1">
    <source>
        <dbReference type="SAM" id="MobiDB-lite"/>
    </source>
</evidence>
<protein>
    <submittedName>
        <fullName evidence="2">Replicative DNA helicase (DnaB)</fullName>
        <ecNumber evidence="2">3.6.4.12</ecNumber>
    </submittedName>
</protein>
<feature type="non-terminal residue" evidence="2">
    <location>
        <position position="1"/>
    </location>
</feature>
<organism evidence="2">
    <name type="scientific">uncultured Rubrobacteraceae bacterium</name>
    <dbReference type="NCBI Taxonomy" id="349277"/>
    <lineage>
        <taxon>Bacteria</taxon>
        <taxon>Bacillati</taxon>
        <taxon>Actinomycetota</taxon>
        <taxon>Rubrobacteria</taxon>
        <taxon>Rubrobacterales</taxon>
        <taxon>Rubrobacteraceae</taxon>
        <taxon>environmental samples</taxon>
    </lineage>
</organism>
<keyword evidence="2" id="KW-0347">Helicase</keyword>
<dbReference type="GO" id="GO:0003678">
    <property type="term" value="F:DNA helicase activity"/>
    <property type="evidence" value="ECO:0007669"/>
    <property type="project" value="UniProtKB-EC"/>
</dbReference>
<feature type="non-terminal residue" evidence="2">
    <location>
        <position position="139"/>
    </location>
</feature>
<feature type="compositionally biased region" description="Basic residues" evidence="1">
    <location>
        <begin position="114"/>
        <end position="126"/>
    </location>
</feature>
<dbReference type="EC" id="3.6.4.12" evidence="2"/>
<gene>
    <name evidence="2" type="ORF">AVDCRST_MAG82-1472</name>
</gene>
<reference evidence="2" key="1">
    <citation type="submission" date="2020-02" db="EMBL/GenBank/DDBJ databases">
        <authorList>
            <person name="Meier V. D."/>
        </authorList>
    </citation>
    <scope>NUCLEOTIDE SEQUENCE</scope>
    <source>
        <strain evidence="2">AVDCRST_MAG82</strain>
    </source>
</reference>
<sequence>VGGDPGTAARPGRRAGCHWRDAGLRDGGCRGCREVGREGFLLGGTPHHLRRHDAPVFARGPHRPAYAHQRAQERQRVRQSGGQALRLSDSRERSDGGERRQVRRYRARQGTSASRHRRREPHHRGRFQGARGRERGPRL</sequence>
<dbReference type="AlphaFoldDB" id="A0A6J4PP38"/>
<evidence type="ECO:0000313" key="2">
    <source>
        <dbReference type="EMBL" id="CAA9421495.1"/>
    </source>
</evidence>
<name>A0A6J4PP38_9ACTN</name>
<feature type="compositionally biased region" description="Basic and acidic residues" evidence="1">
    <location>
        <begin position="88"/>
        <end position="100"/>
    </location>
</feature>
<dbReference type="EMBL" id="CADCVA010000209">
    <property type="protein sequence ID" value="CAA9421495.1"/>
    <property type="molecule type" value="Genomic_DNA"/>
</dbReference>
<keyword evidence="2" id="KW-0547">Nucleotide-binding</keyword>
<dbReference type="GO" id="GO:0016787">
    <property type="term" value="F:hydrolase activity"/>
    <property type="evidence" value="ECO:0007669"/>
    <property type="project" value="UniProtKB-KW"/>
</dbReference>
<feature type="region of interest" description="Disordered" evidence="1">
    <location>
        <begin position="58"/>
        <end position="139"/>
    </location>
</feature>
<keyword evidence="2" id="KW-0378">Hydrolase</keyword>